<accession>A0ABU5LCI7</accession>
<dbReference type="EC" id="1.14.12.17" evidence="2"/>
<reference evidence="16" key="1">
    <citation type="submission" date="2023-07" db="EMBL/GenBank/DDBJ databases">
        <title>Structural and functional analysis of rice phyllospheric bacteria for their antimicrobial properties and defense elicitation against blast disease.</title>
        <authorList>
            <person name="Sahu K.P."/>
            <person name="Asharani P."/>
            <person name="Kumar M."/>
            <person name="Reddy B."/>
            <person name="Kumar A."/>
        </authorList>
    </citation>
    <scope>NUCLEOTIDE SEQUENCE [LARGE SCALE GENOMIC DNA]</scope>
    <source>
        <strain evidence="16">OsEp_Plm_30P10</strain>
    </source>
</reference>
<evidence type="ECO:0000259" key="14">
    <source>
        <dbReference type="PROSITE" id="PS51384"/>
    </source>
</evidence>
<evidence type="ECO:0000256" key="10">
    <source>
        <dbReference type="ARBA" id="ARBA00048649"/>
    </source>
</evidence>
<evidence type="ECO:0000259" key="13">
    <source>
        <dbReference type="PROSITE" id="PS01033"/>
    </source>
</evidence>
<keyword evidence="8" id="KW-0520">NAD</keyword>
<dbReference type="GO" id="GO:0008941">
    <property type="term" value="F:nitric oxide dioxygenase NAD(P)H activity"/>
    <property type="evidence" value="ECO:0007669"/>
    <property type="project" value="UniProtKB-EC"/>
</dbReference>
<dbReference type="InterPro" id="IPR012292">
    <property type="entry name" value="Globin/Proto"/>
</dbReference>
<feature type="domain" description="FAD-binding FR-type" evidence="14">
    <location>
        <begin position="163"/>
        <end position="268"/>
    </location>
</feature>
<keyword evidence="5 12" id="KW-0561">Oxygen transport</keyword>
<dbReference type="Gene3D" id="2.40.30.10">
    <property type="entry name" value="Translation factors"/>
    <property type="match status" value="1"/>
</dbReference>
<dbReference type="Gene3D" id="3.40.50.80">
    <property type="entry name" value="Nucleotide-binding domain of ferredoxin-NADP reductase (FNR) module"/>
    <property type="match status" value="1"/>
</dbReference>
<dbReference type="EMBL" id="JAOBTT010000001">
    <property type="protein sequence ID" value="MDZ7277657.1"/>
    <property type="molecule type" value="Genomic_DNA"/>
</dbReference>
<evidence type="ECO:0000313" key="16">
    <source>
        <dbReference type="Proteomes" id="UP001288620"/>
    </source>
</evidence>
<dbReference type="NCBIfam" id="NF009805">
    <property type="entry name" value="PRK13289.1"/>
    <property type="match status" value="1"/>
</dbReference>
<evidence type="ECO:0000256" key="5">
    <source>
        <dbReference type="ARBA" id="ARBA00022621"/>
    </source>
</evidence>
<dbReference type="Pfam" id="PF00175">
    <property type="entry name" value="NAD_binding_1"/>
    <property type="match status" value="1"/>
</dbReference>
<evidence type="ECO:0000256" key="3">
    <source>
        <dbReference type="ARBA" id="ARBA00022575"/>
    </source>
</evidence>
<dbReference type="PANTHER" id="PTHR43396">
    <property type="entry name" value="FLAVOHEMOPROTEIN"/>
    <property type="match status" value="1"/>
</dbReference>
<dbReference type="SUPFAM" id="SSF52343">
    <property type="entry name" value="Ferredoxin reductase-like, C-terminal NADP-linked domain"/>
    <property type="match status" value="1"/>
</dbReference>
<feature type="domain" description="Globin" evidence="13">
    <location>
        <begin position="14"/>
        <end position="149"/>
    </location>
</feature>
<dbReference type="InterPro" id="IPR017938">
    <property type="entry name" value="Riboflavin_synthase-like_b-brl"/>
</dbReference>
<evidence type="ECO:0000256" key="12">
    <source>
        <dbReference type="RuleBase" id="RU000356"/>
    </source>
</evidence>
<dbReference type="InterPro" id="IPR009050">
    <property type="entry name" value="Globin-like_sf"/>
</dbReference>
<comment type="catalytic activity">
    <reaction evidence="11">
        <text>2 nitric oxide + NADPH + 2 O2 = 2 nitrate + NADP(+) + H(+)</text>
        <dbReference type="Rhea" id="RHEA:19465"/>
        <dbReference type="ChEBI" id="CHEBI:15378"/>
        <dbReference type="ChEBI" id="CHEBI:15379"/>
        <dbReference type="ChEBI" id="CHEBI:16480"/>
        <dbReference type="ChEBI" id="CHEBI:17632"/>
        <dbReference type="ChEBI" id="CHEBI:57783"/>
        <dbReference type="ChEBI" id="CHEBI:58349"/>
        <dbReference type="EC" id="1.14.12.17"/>
    </reaction>
</comment>
<evidence type="ECO:0000256" key="6">
    <source>
        <dbReference type="ARBA" id="ARBA00022723"/>
    </source>
</evidence>
<proteinExistence type="inferred from homology"/>
<keyword evidence="4 12" id="KW-0349">Heme</keyword>
<dbReference type="PANTHER" id="PTHR43396:SF3">
    <property type="entry name" value="FLAVOHEMOPROTEIN"/>
    <property type="match status" value="1"/>
</dbReference>
<keyword evidence="15" id="KW-0560">Oxidoreductase</keyword>
<evidence type="ECO:0000256" key="9">
    <source>
        <dbReference type="ARBA" id="ARBA00025094"/>
    </source>
</evidence>
<dbReference type="PRINTS" id="PR00410">
    <property type="entry name" value="PHEHYDRXLASE"/>
</dbReference>
<dbReference type="InterPro" id="IPR001433">
    <property type="entry name" value="OxRdtase_FAD/NAD-bd"/>
</dbReference>
<comment type="similarity">
    <text evidence="1">In the C-terminal section; belongs to the flavoprotein pyridine nucleotide cytochrome reductase family.</text>
</comment>
<name>A0ABU5LCI7_9GAMM</name>
<gene>
    <name evidence="15" type="primary">hmpA</name>
    <name evidence="15" type="ORF">N4G40_05115</name>
</gene>
<comment type="similarity">
    <text evidence="12">Belongs to the globin family.</text>
</comment>
<organism evidence="15 16">
    <name type="scientific">Pantoea eucrina</name>
    <dbReference type="NCBI Taxonomy" id="472693"/>
    <lineage>
        <taxon>Bacteria</taxon>
        <taxon>Pseudomonadati</taxon>
        <taxon>Pseudomonadota</taxon>
        <taxon>Gammaproteobacteria</taxon>
        <taxon>Enterobacterales</taxon>
        <taxon>Erwiniaceae</taxon>
        <taxon>Pantoea</taxon>
    </lineage>
</organism>
<comment type="caution">
    <text evidence="15">The sequence shown here is derived from an EMBL/GenBank/DDBJ whole genome shotgun (WGS) entry which is preliminary data.</text>
</comment>
<dbReference type="PROSITE" id="PS51384">
    <property type="entry name" value="FAD_FR"/>
    <property type="match status" value="1"/>
</dbReference>
<dbReference type="PROSITE" id="PS01033">
    <property type="entry name" value="GLOBIN"/>
    <property type="match status" value="1"/>
</dbReference>
<evidence type="ECO:0000313" key="15">
    <source>
        <dbReference type="EMBL" id="MDZ7277657.1"/>
    </source>
</evidence>
<keyword evidence="7" id="KW-0408">Iron</keyword>
<protein>
    <recommendedName>
        <fullName evidence="2">nitric oxide dioxygenase</fullName>
        <ecNumber evidence="2">1.14.12.17</ecNumber>
    </recommendedName>
</protein>
<keyword evidence="12" id="KW-0813">Transport</keyword>
<evidence type="ECO:0000256" key="8">
    <source>
        <dbReference type="ARBA" id="ARBA00023027"/>
    </source>
</evidence>
<keyword evidence="3" id="KW-0216">Detoxification</keyword>
<dbReference type="InterPro" id="IPR017927">
    <property type="entry name" value="FAD-bd_FR_type"/>
</dbReference>
<dbReference type="CDD" id="cd06184">
    <property type="entry name" value="flavohem_like_fad_nad_binding"/>
    <property type="match status" value="1"/>
</dbReference>
<comment type="catalytic activity">
    <reaction evidence="10">
        <text>2 nitric oxide + NADH + 2 O2 = 2 nitrate + NAD(+) + H(+)</text>
        <dbReference type="Rhea" id="RHEA:19469"/>
        <dbReference type="ChEBI" id="CHEBI:15378"/>
        <dbReference type="ChEBI" id="CHEBI:15379"/>
        <dbReference type="ChEBI" id="CHEBI:16480"/>
        <dbReference type="ChEBI" id="CHEBI:17632"/>
        <dbReference type="ChEBI" id="CHEBI:57540"/>
        <dbReference type="ChEBI" id="CHEBI:57945"/>
        <dbReference type="EC" id="1.14.12.17"/>
    </reaction>
</comment>
<sequence>MLNTFLNHTQDNAMLDAQTIATVKASLPAVAALGPQLTGRFYQRLLQENPALKNVFNMNNQRSGNQREALFNAIAAYASNLDNLPALLPAVEKIAQKHASLNIQPDQYAIVGSTLLATLEEMLNPGDDVLEAWGKAYTVLAEVFIQRETAIYQIAEDKPGGWRGLRDFRIHTIRQESSVIKSFELVPCDGKPVADYLPGQYLTLTLRPAGSDYLQHRQYSLTRLPNGISYRIAVKRDLQGSVSTWLHTCAQVGDVVQCAIPAGDFTLEVDPTTPVTFISAGVGQTPLLAMLASLAQRHHIGPVTWLHATETGAQHAFATEVKTLGAQLPQFSHHVWYRTPEGNDTRCDQRAGFMDLSVVTDALTQSERTFWICGPLPFMQFIARQLLDAGVTADRIHYEVFGPHKVL</sequence>
<dbReference type="Pfam" id="PF00042">
    <property type="entry name" value="Globin"/>
    <property type="match status" value="1"/>
</dbReference>
<evidence type="ECO:0000256" key="2">
    <source>
        <dbReference type="ARBA" id="ARBA00012229"/>
    </source>
</evidence>
<keyword evidence="6" id="KW-0479">Metal-binding</keyword>
<dbReference type="InterPro" id="IPR039261">
    <property type="entry name" value="FNR_nucleotide-bd"/>
</dbReference>
<evidence type="ECO:0000256" key="11">
    <source>
        <dbReference type="ARBA" id="ARBA00049433"/>
    </source>
</evidence>
<dbReference type="SUPFAM" id="SSF46458">
    <property type="entry name" value="Globin-like"/>
    <property type="match status" value="1"/>
</dbReference>
<evidence type="ECO:0000256" key="7">
    <source>
        <dbReference type="ARBA" id="ARBA00023004"/>
    </source>
</evidence>
<dbReference type="Proteomes" id="UP001288620">
    <property type="component" value="Unassembled WGS sequence"/>
</dbReference>
<keyword evidence="16" id="KW-1185">Reference proteome</keyword>
<evidence type="ECO:0000256" key="1">
    <source>
        <dbReference type="ARBA" id="ARBA00006401"/>
    </source>
</evidence>
<dbReference type="SUPFAM" id="SSF63380">
    <property type="entry name" value="Riboflavin synthase domain-like"/>
    <property type="match status" value="1"/>
</dbReference>
<evidence type="ECO:0000256" key="4">
    <source>
        <dbReference type="ARBA" id="ARBA00022617"/>
    </source>
</evidence>
<dbReference type="Gene3D" id="1.10.490.10">
    <property type="entry name" value="Globins"/>
    <property type="match status" value="1"/>
</dbReference>
<dbReference type="InterPro" id="IPR000971">
    <property type="entry name" value="Globin"/>
</dbReference>
<comment type="function">
    <text evidence="9">Is involved in NO detoxification in an aerobic process, termed nitric oxide dioxygenase (NOD) reaction that utilizes O(2) and NAD(P)H to convert NO to nitrate, which protects the bacterium from various noxious nitrogen compounds. Therefore, plays a central role in the inducible response to nitrosative stress.</text>
</comment>